<organism evidence="1 2">
    <name type="scientific">Ewingella americana</name>
    <dbReference type="NCBI Taxonomy" id="41202"/>
    <lineage>
        <taxon>Bacteria</taxon>
        <taxon>Pseudomonadati</taxon>
        <taxon>Pseudomonadota</taxon>
        <taxon>Gammaproteobacteria</taxon>
        <taxon>Enterobacterales</taxon>
        <taxon>Yersiniaceae</taxon>
        <taxon>Ewingella</taxon>
    </lineage>
</organism>
<protein>
    <submittedName>
        <fullName evidence="1">Uncharacterized protein</fullName>
    </submittedName>
</protein>
<name>A0A377NEI8_9GAMM</name>
<accession>A0A377NEI8</accession>
<evidence type="ECO:0000313" key="2">
    <source>
        <dbReference type="Proteomes" id="UP000254304"/>
    </source>
</evidence>
<gene>
    <name evidence="1" type="ORF">NCTC12157_03246</name>
</gene>
<evidence type="ECO:0000313" key="1">
    <source>
        <dbReference type="EMBL" id="STQ45510.1"/>
    </source>
</evidence>
<dbReference type="Proteomes" id="UP000254304">
    <property type="component" value="Unassembled WGS sequence"/>
</dbReference>
<dbReference type="AlphaFoldDB" id="A0A377NEI8"/>
<reference evidence="1 2" key="1">
    <citation type="submission" date="2018-06" db="EMBL/GenBank/DDBJ databases">
        <authorList>
            <consortium name="Pathogen Informatics"/>
            <person name="Doyle S."/>
        </authorList>
    </citation>
    <scope>NUCLEOTIDE SEQUENCE [LARGE SCALE GENOMIC DNA]</scope>
    <source>
        <strain evidence="1 2">NCTC12157</strain>
    </source>
</reference>
<dbReference type="EMBL" id="UGGO01000001">
    <property type="protein sequence ID" value="STQ45510.1"/>
    <property type="molecule type" value="Genomic_DNA"/>
</dbReference>
<sequence length="40" mass="3922">MQTLKGKAVLRKAILAVAVVGGLASGSAWAAKDVTIAVGV</sequence>
<proteinExistence type="predicted"/>